<evidence type="ECO:0000259" key="4">
    <source>
        <dbReference type="PROSITE" id="PS50887"/>
    </source>
</evidence>
<dbReference type="InterPro" id="IPR035965">
    <property type="entry name" value="PAS-like_dom_sf"/>
</dbReference>
<dbReference type="PROSITE" id="PS50112">
    <property type="entry name" value="PAS"/>
    <property type="match status" value="2"/>
</dbReference>
<keyword evidence="6" id="KW-1185">Reference proteome</keyword>
<protein>
    <submittedName>
        <fullName evidence="5">Diguanylate cyclase (GGDEF)-like protein/PAS domain S-box-containing protein</fullName>
    </submittedName>
</protein>
<dbReference type="Gene3D" id="3.30.450.20">
    <property type="entry name" value="PAS domain"/>
    <property type="match status" value="3"/>
</dbReference>
<dbReference type="SMART" id="SM00052">
    <property type="entry name" value="EAL"/>
    <property type="match status" value="1"/>
</dbReference>
<dbReference type="InterPro" id="IPR043128">
    <property type="entry name" value="Rev_trsase/Diguanyl_cyclase"/>
</dbReference>
<dbReference type="PROSITE" id="PS50887">
    <property type="entry name" value="GGDEF"/>
    <property type="match status" value="1"/>
</dbReference>
<dbReference type="InterPro" id="IPR001633">
    <property type="entry name" value="EAL_dom"/>
</dbReference>
<evidence type="ECO:0000313" key="6">
    <source>
        <dbReference type="Proteomes" id="UP001180487"/>
    </source>
</evidence>
<dbReference type="SUPFAM" id="SSF55785">
    <property type="entry name" value="PYP-like sensor domain (PAS domain)"/>
    <property type="match status" value="3"/>
</dbReference>
<feature type="domain" description="PAC" evidence="2">
    <location>
        <begin position="199"/>
        <end position="250"/>
    </location>
</feature>
<gene>
    <name evidence="5" type="ORF">J2X19_000667</name>
</gene>
<evidence type="ECO:0000259" key="3">
    <source>
        <dbReference type="PROSITE" id="PS50883"/>
    </source>
</evidence>
<dbReference type="CDD" id="cd01948">
    <property type="entry name" value="EAL"/>
    <property type="match status" value="1"/>
</dbReference>
<evidence type="ECO:0000313" key="5">
    <source>
        <dbReference type="EMBL" id="MDR7376009.1"/>
    </source>
</evidence>
<dbReference type="PROSITE" id="PS50883">
    <property type="entry name" value="EAL"/>
    <property type="match status" value="1"/>
</dbReference>
<dbReference type="SUPFAM" id="SSF141868">
    <property type="entry name" value="EAL domain-like"/>
    <property type="match status" value="1"/>
</dbReference>
<accession>A0ABU2C3X4</accession>
<name>A0ABU2C3X4_9BURK</name>
<dbReference type="Gene3D" id="3.30.70.270">
    <property type="match status" value="1"/>
</dbReference>
<feature type="domain" description="PAS" evidence="1">
    <location>
        <begin position="255"/>
        <end position="293"/>
    </location>
</feature>
<dbReference type="NCBIfam" id="TIGR00229">
    <property type="entry name" value="sensory_box"/>
    <property type="match status" value="2"/>
</dbReference>
<feature type="domain" description="PAS" evidence="1">
    <location>
        <begin position="124"/>
        <end position="196"/>
    </location>
</feature>
<dbReference type="SMART" id="SM00091">
    <property type="entry name" value="PAS"/>
    <property type="match status" value="3"/>
</dbReference>
<dbReference type="PANTHER" id="PTHR44757:SF2">
    <property type="entry name" value="BIOFILM ARCHITECTURE MAINTENANCE PROTEIN MBAA"/>
    <property type="match status" value="1"/>
</dbReference>
<dbReference type="Pfam" id="PF00563">
    <property type="entry name" value="EAL"/>
    <property type="match status" value="1"/>
</dbReference>
<dbReference type="EMBL" id="JAVDXT010000001">
    <property type="protein sequence ID" value="MDR7376009.1"/>
    <property type="molecule type" value="Genomic_DNA"/>
</dbReference>
<dbReference type="PANTHER" id="PTHR44757">
    <property type="entry name" value="DIGUANYLATE CYCLASE DGCP"/>
    <property type="match status" value="1"/>
</dbReference>
<feature type="domain" description="PAC" evidence="2">
    <location>
        <begin position="70"/>
        <end position="123"/>
    </location>
</feature>
<dbReference type="InterPro" id="IPR029787">
    <property type="entry name" value="Nucleotide_cyclase"/>
</dbReference>
<dbReference type="RefSeq" id="WP_310370640.1">
    <property type="nucleotide sequence ID" value="NZ_JAVDXT010000001.1"/>
</dbReference>
<organism evidence="5 6">
    <name type="scientific">Rhodoferax ferrireducens</name>
    <dbReference type="NCBI Taxonomy" id="192843"/>
    <lineage>
        <taxon>Bacteria</taxon>
        <taxon>Pseudomonadati</taxon>
        <taxon>Pseudomonadota</taxon>
        <taxon>Betaproteobacteria</taxon>
        <taxon>Burkholderiales</taxon>
        <taxon>Comamonadaceae</taxon>
        <taxon>Rhodoferax</taxon>
    </lineage>
</organism>
<dbReference type="Gene3D" id="3.20.20.450">
    <property type="entry name" value="EAL domain"/>
    <property type="match status" value="1"/>
</dbReference>
<dbReference type="SMART" id="SM00086">
    <property type="entry name" value="PAC"/>
    <property type="match status" value="3"/>
</dbReference>
<dbReference type="Pfam" id="PF08447">
    <property type="entry name" value="PAS_3"/>
    <property type="match status" value="1"/>
</dbReference>
<dbReference type="SUPFAM" id="SSF55073">
    <property type="entry name" value="Nucleotide cyclase"/>
    <property type="match status" value="1"/>
</dbReference>
<evidence type="ECO:0000259" key="1">
    <source>
        <dbReference type="PROSITE" id="PS50112"/>
    </source>
</evidence>
<feature type="domain" description="GGDEF" evidence="4">
    <location>
        <begin position="404"/>
        <end position="542"/>
    </location>
</feature>
<dbReference type="InterPro" id="IPR035919">
    <property type="entry name" value="EAL_sf"/>
</dbReference>
<dbReference type="InterPro" id="IPR013656">
    <property type="entry name" value="PAS_4"/>
</dbReference>
<feature type="domain" description="PAC" evidence="2">
    <location>
        <begin position="320"/>
        <end position="372"/>
    </location>
</feature>
<proteinExistence type="predicted"/>
<dbReference type="InterPro" id="IPR000700">
    <property type="entry name" value="PAS-assoc_C"/>
</dbReference>
<dbReference type="InterPro" id="IPR000014">
    <property type="entry name" value="PAS"/>
</dbReference>
<dbReference type="SMART" id="SM00267">
    <property type="entry name" value="GGDEF"/>
    <property type="match status" value="1"/>
</dbReference>
<dbReference type="InterPro" id="IPR000160">
    <property type="entry name" value="GGDEF_dom"/>
</dbReference>
<evidence type="ECO:0000259" key="2">
    <source>
        <dbReference type="PROSITE" id="PS50113"/>
    </source>
</evidence>
<dbReference type="Pfam" id="PF08448">
    <property type="entry name" value="PAS_4"/>
    <property type="match status" value="1"/>
</dbReference>
<dbReference type="Pfam" id="PF13426">
    <property type="entry name" value="PAS_9"/>
    <property type="match status" value="1"/>
</dbReference>
<dbReference type="CDD" id="cd01949">
    <property type="entry name" value="GGDEF"/>
    <property type="match status" value="1"/>
</dbReference>
<dbReference type="InterPro" id="IPR001610">
    <property type="entry name" value="PAC"/>
</dbReference>
<comment type="caution">
    <text evidence="5">The sequence shown here is derived from an EMBL/GenBank/DDBJ whole genome shotgun (WGS) entry which is preliminary data.</text>
</comment>
<dbReference type="Proteomes" id="UP001180487">
    <property type="component" value="Unassembled WGS sequence"/>
</dbReference>
<dbReference type="Pfam" id="PF00990">
    <property type="entry name" value="GGDEF"/>
    <property type="match status" value="1"/>
</dbReference>
<reference evidence="5 6" key="1">
    <citation type="submission" date="2023-07" db="EMBL/GenBank/DDBJ databases">
        <title>Sorghum-associated microbial communities from plants grown in Nebraska, USA.</title>
        <authorList>
            <person name="Schachtman D."/>
        </authorList>
    </citation>
    <scope>NUCLEOTIDE SEQUENCE [LARGE SCALE GENOMIC DNA]</scope>
    <source>
        <strain evidence="5 6">BE313</strain>
    </source>
</reference>
<dbReference type="PROSITE" id="PS50113">
    <property type="entry name" value="PAC"/>
    <property type="match status" value="3"/>
</dbReference>
<dbReference type="InterPro" id="IPR013655">
    <property type="entry name" value="PAS_fold_3"/>
</dbReference>
<feature type="domain" description="EAL" evidence="3">
    <location>
        <begin position="551"/>
        <end position="809"/>
    </location>
</feature>
<dbReference type="NCBIfam" id="TIGR00254">
    <property type="entry name" value="GGDEF"/>
    <property type="match status" value="1"/>
</dbReference>
<dbReference type="CDD" id="cd00130">
    <property type="entry name" value="PAS"/>
    <property type="match status" value="2"/>
</dbReference>
<dbReference type="InterPro" id="IPR052155">
    <property type="entry name" value="Biofilm_reg_signaling"/>
</dbReference>
<sequence>MPDHTPADCDLPSLQRWLQHLPVPVRVKDGQGRCLFRNQAFEALFGSDVPPAGPDNLAHDAQVFAHGNSLETEATLWSARHGGPRQVHSLKTPLYDAAGQPQFLLEVLQDISERKQEQAALQANDQRFRDLVDFTDGIVWEADATTFNNSFISKSAERLLGYPLADWLTPNFWANHIYPEDRAQAMQYSTDCIARGEDHEFEYRFVTQDGRVVWIHDSTKIAMQDGKPKWLRGLMVDITARHQEQQLLRVSHQSLKAISQGVVIADPQQRIVSVNDAFTTITGYQPDEALGQTWNLLQGPDTSLQAVDAMRMNMAYGSHYYGDILHYRKDGSSFWNELTVSPVRDAQGALTHFIGVIRDNTKRHQNEEEIRRLAFFDALTGLPNRRLLLDRLRHAQLSTTRTLQHAAVLFLDLDNFKQLNDTLGHDVGDVLLQQVADRLTSCVREGDSVARLGGDEFVLLLESLSSHSLEAAAQAEMVASKILQTLGQPYTLGAHSHHSTPSIGIVVFVKDQESIDELLKKADIAMYQAKAAGRNVARFYEPAMQAAAAAHVQLEKDLRLALARGEFVLHYQIQVETNLRGDARTIGTEALVRWQHPTRGLVPPAAFIPAAEETGLILPLGQWVLETACAQLVAWAGNPETAHWTVAVNVSAAQFSKANFASTVRTALDSTGANPSLLKLELTESMLMQDVEEVIAKMNEIKAYGVRLALDDFGTGYSSLSYLKRLPLSQLKIDKSFVRDLLTDSSDAIIARTIVALGHSLGLRVVAEGVENIGQHDFLADIGCDAYQGYYFGRPVPASQLAVREAMPTGSL</sequence>